<feature type="domain" description="Carrier" evidence="5">
    <location>
        <begin position="2218"/>
        <end position="2293"/>
    </location>
</feature>
<dbReference type="Gene3D" id="1.10.1200.10">
    <property type="entry name" value="ACP-like"/>
    <property type="match status" value="1"/>
</dbReference>
<reference evidence="7" key="1">
    <citation type="submission" date="2016-10" db="EMBL/GenBank/DDBJ databases">
        <title>Comparative genomics uncovers the prolific and rare metabolic potential of the cyanobacterial genus Moorea.</title>
        <authorList>
            <person name="Leao T."/>
            <person name="Castelao G."/>
            <person name="Korobeynikov A."/>
            <person name="Monroe E.A."/>
            <person name="Podell S."/>
            <person name="Glukhov E."/>
            <person name="Allen E."/>
            <person name="Gerwick W.H."/>
            <person name="Gerwick L."/>
        </authorList>
    </citation>
    <scope>NUCLEOTIDE SEQUENCE [LARGE SCALE GENOMIC DNA]</scope>
    <source>
        <strain evidence="7">JHB</strain>
    </source>
</reference>
<dbReference type="Pfam" id="PF18563">
    <property type="entry name" value="TubC_N"/>
    <property type="match status" value="1"/>
</dbReference>
<dbReference type="InterPro" id="IPR009081">
    <property type="entry name" value="PP-bd_ACP"/>
</dbReference>
<evidence type="ECO:0000313" key="7">
    <source>
        <dbReference type="Proteomes" id="UP000176944"/>
    </source>
</evidence>
<dbReference type="Pfam" id="PF21394">
    <property type="entry name" value="Beta-ketacyl_N"/>
    <property type="match status" value="1"/>
</dbReference>
<name>A0A1D9G0C4_MOOP1</name>
<dbReference type="Gene3D" id="3.40.50.12780">
    <property type="entry name" value="N-terminal domain of ligase-like"/>
    <property type="match status" value="2"/>
</dbReference>
<protein>
    <submittedName>
        <fullName evidence="6">SDR family NAD(P)-dependent oxidoreductase</fullName>
    </submittedName>
</protein>
<feature type="region of interest" description="Disordered" evidence="4">
    <location>
        <begin position="1059"/>
        <end position="1091"/>
    </location>
</feature>
<dbReference type="GO" id="GO:0043041">
    <property type="term" value="P:amino acid activation for nonribosomal peptide biosynthetic process"/>
    <property type="evidence" value="ECO:0007669"/>
    <property type="project" value="TreeGrafter"/>
</dbReference>
<dbReference type="Pfam" id="PF00550">
    <property type="entry name" value="PP-binding"/>
    <property type="match status" value="1"/>
</dbReference>
<dbReference type="Pfam" id="PF00668">
    <property type="entry name" value="Condensation"/>
    <property type="match status" value="1"/>
</dbReference>
<dbReference type="GO" id="GO:0008610">
    <property type="term" value="P:lipid biosynthetic process"/>
    <property type="evidence" value="ECO:0007669"/>
    <property type="project" value="UniProtKB-ARBA"/>
</dbReference>
<comment type="cofactor">
    <cofactor evidence="1">
        <name>pantetheine 4'-phosphate</name>
        <dbReference type="ChEBI" id="CHEBI:47942"/>
    </cofactor>
</comment>
<dbReference type="GO" id="GO:0044550">
    <property type="term" value="P:secondary metabolite biosynthetic process"/>
    <property type="evidence" value="ECO:0007669"/>
    <property type="project" value="TreeGrafter"/>
</dbReference>
<dbReference type="FunFam" id="3.30.559.10:FF:000012">
    <property type="entry name" value="Non-ribosomal peptide synthetase"/>
    <property type="match status" value="1"/>
</dbReference>
<keyword evidence="2" id="KW-0596">Phosphopantetheine</keyword>
<dbReference type="FunFam" id="1.10.1200.10:FF:000005">
    <property type="entry name" value="Nonribosomal peptide synthetase 1"/>
    <property type="match status" value="1"/>
</dbReference>
<dbReference type="Gene3D" id="1.10.10.1830">
    <property type="entry name" value="Non-ribosomal peptide synthase, adenylation domain"/>
    <property type="match status" value="1"/>
</dbReference>
<gene>
    <name evidence="6" type="ORF">BJP36_15455</name>
</gene>
<dbReference type="PROSITE" id="PS00012">
    <property type="entry name" value="PHOSPHOPANTETHEINE"/>
    <property type="match status" value="1"/>
</dbReference>
<dbReference type="InterPro" id="IPR045851">
    <property type="entry name" value="AMP-bd_C_sf"/>
</dbReference>
<dbReference type="PROSITE" id="PS00455">
    <property type="entry name" value="AMP_BINDING"/>
    <property type="match status" value="1"/>
</dbReference>
<dbReference type="InterPro" id="IPR044894">
    <property type="entry name" value="TubC_N_sf"/>
</dbReference>
<dbReference type="Pfam" id="PF23024">
    <property type="entry name" value="AMP-dom_DIP2-like"/>
    <property type="match status" value="1"/>
</dbReference>
<dbReference type="InterPro" id="IPR001242">
    <property type="entry name" value="Condensation_dom"/>
</dbReference>
<dbReference type="Proteomes" id="UP000176944">
    <property type="component" value="Chromosome"/>
</dbReference>
<dbReference type="Gene3D" id="3.40.50.720">
    <property type="entry name" value="NAD(P)-binding Rossmann-like Domain"/>
    <property type="match status" value="1"/>
</dbReference>
<dbReference type="InterPro" id="IPR013968">
    <property type="entry name" value="PKS_KR"/>
</dbReference>
<dbReference type="CDD" id="cd05906">
    <property type="entry name" value="A_NRPS_TubE_like"/>
    <property type="match status" value="1"/>
</dbReference>
<dbReference type="Pfam" id="PF08659">
    <property type="entry name" value="KR"/>
    <property type="match status" value="1"/>
</dbReference>
<dbReference type="InterPro" id="IPR000873">
    <property type="entry name" value="AMP-dep_synth/lig_dom"/>
</dbReference>
<dbReference type="InterPro" id="IPR042099">
    <property type="entry name" value="ANL_N_sf"/>
</dbReference>
<dbReference type="Gene3D" id="3.30.559.10">
    <property type="entry name" value="Chloramphenicol acetyltransferase-like domain"/>
    <property type="match status" value="1"/>
</dbReference>
<dbReference type="InterPro" id="IPR020806">
    <property type="entry name" value="PKS_PP-bd"/>
</dbReference>
<sequence length="2315" mass="259438">MKQMQMIEEFLFELRNQDIQLWLEGEQLHYSAPEGKLTPTLLAQLRERKEEVISFLHTAKQSVSQIKPIERNNSLPLSFAQQMMWFWHQLLPDNPLYNLLVSLQIEGLLNVTVLEQSLNEIIRRHENLRTCFPSVDGKPMQVISTVANINLSTVELPSSPEQTTQLKQLASTEAEKPFDLAQGPPLRVTLVRLSRETHILMLTMHHIIYDAWSIGILARELCTLYEAYSQGNPSPLSELPIQYADYAHWQRQKLTTEVLEKHLSYWRQKLAGASPISPLPTDRPRPQVQSFHGGLEKFQINQNLTQKLTQLSQESGATLFMTMLSAFFVLLYRYSGESDLIVGSGVANRNRVEIEPLIGMFTNVFALRSQCSDDSSFTEFLSQVKQTTQEAYKHQDLPFEKLVEELSPERNLSYNPLIQVVFSFIDVPSMNWDLPGLRVIQREEGFNSTMDLEVHLWEAKSGLEGYFVYNTDIFDRATITGMRAHFQTLLKAIVANPQQEVSKLSLITAAEKQKILHEWKNTKTDYPDDKCIHQLFEEQVENNPNAIALVFEQQKLTYSQLNSKANQLAHYLQKLGVVPETLVGICVERSVEMVVGLLAILKAGGAYVPLDSKNLQDLPSISVILTQNHLKSKWYTYSEQDARATVAQILCLDTEWESIAKQNTDNPNTGTTATNLAYILNQTLVEHQAVAQRLQWLQEILKITNQDILLHKASLSQDVAILEIGLPLISGGSVVIAANKEPKELQKLIGQHKVTIVHLYPSELPTWLNTTNSVTSLKSWRSLLCSGETLSTEIANKFLQSYPVSLHNFYSLPEAAGEITHWSWSEKPTTEKVPVGNPGRLSVYLLDQHQNPVPKGVPGEIYVGGSSLARGYLQQQTSLEFIQHPQLGRLFPTGDIGRYHNKGDLEILGAKQRQTWIKRKRIELADIETALLSIPGVEQAYVLAHQTLLVAYVVVAGVWNPQQLHSQIQQELPPYMMPGAYVPMSSLPLTHKGKVDEVALGHFPVIDDNVVQQWEAKLKAVPEIEQVAVVVQQKTLKLPPLHISDLLPSEQIKLPNHGATPVVEKSSPTTELQTQSTSRNPAISEGEPIKWPKDAPTTLAQALERAAQQHGDTSLIYIHSDGEVITQTYSELWVEAQRILGGLRQLGLKPTDKVIFQLESNQDFISAFWGCVLGGFVPVPVSVPPSYDQSHSSLTKLQNTWALLGQPLILTDNKLASSVRGWFQRLNLGKFVVETLEQLRGFEPDTNIYKSQPQDLAVLLLTSGSTGIPKAVMQQNSNLLSMSAGTIAMNQFSSQDVTLNWMPMDHVGALVLLSIVAVDLGCQQIHVPTQLILQNPLKWLDLIDRHQATISWAPNFAFTLIGDRAEEVTKQHWDLSSMKFFVNGGEVIVTKTARNFLKLLNSYGLSTKAIHPSFGMCETCSGITFSHSFSLESSSDEDKFVELGQPIAGASLRIVDANQQVVREGVVGSLQVKGASVTSGYYQNTTANQEAFSADGWFNTGDLGFLKNGSLTITGRQKDVIIINGLNYYSHEIESAVEELPEIEVSYTAACAVWEANSNTEKLAIFFNSEKTEDTELLALLTAIREQVIKRMGINPDYLIPLDKDLIPKTSIGKIQRTQLSQRFARGEFQEILKRIDLVIENNNTIPDWFYQKTWQRKQGNYQPHKFAKFGVVLVFIDKLGLGQQVCQKLDNNSQAYIQIELGETFTKVNDNHYIIAPDVGEDYQKLYQCLGVKNIQIGAIIHLWHYDKYTVNGEITDTETLETAQKTGIYSLLFILQTFGNQSQYYPVRLLYVASQSQSLNTQEAIAYQKATVPGLLKTIPMENPDWHCRHLDLPQDSLEVNSNRILEELTIDAKDSEVAYRDGERWVLGLDKINLPSLPLQPLPFKAGGTYLISGALGGIGVEIAKYLLEHYHAKLLLLGRTPLPDSKSWETYLEQGGKLAEKIKAYQQLQKLSGEVIYQGVDIGHQKAVQEVVQQTLSGWNTQQLDGVIHLAGLMQERLLREETPESLAEILRPKLIGTLVLHQLVEKHPNSLFINFSSINGFFGGTTVGAYGAANSFLDAFSYYQRYQGQLQSYCLAWSMWDEMGMSRGYQMKQLTQAKGYLAVGLSQGMSSLLASLCHDKPCLMVGLDGGNLNIRRLTAPSDSLQQLTAYFTTNDKGKPNVSVLERQLEDAVGKPSSCAVVELAEMPLTESGEIDIGLLSQSNLGRSTQERVKPRNEMERQIAQIWQDLLGVSQVGIYDNFFELGGNSLLATQVVSRLRQAFGNELTLQDLFEYPTVAGITQNLEVLRQLAQDENTFISETDEDYEEEAL</sequence>
<dbReference type="GO" id="GO:0031177">
    <property type="term" value="F:phosphopantetheine binding"/>
    <property type="evidence" value="ECO:0007669"/>
    <property type="project" value="InterPro"/>
</dbReference>
<evidence type="ECO:0000256" key="1">
    <source>
        <dbReference type="ARBA" id="ARBA00001957"/>
    </source>
</evidence>
<dbReference type="InterPro" id="IPR049490">
    <property type="entry name" value="C883_1060-like_KR_N"/>
</dbReference>
<dbReference type="InterPro" id="IPR023213">
    <property type="entry name" value="CAT-like_dom_sf"/>
</dbReference>
<dbReference type="PANTHER" id="PTHR45527:SF1">
    <property type="entry name" value="FATTY ACID SYNTHASE"/>
    <property type="match status" value="1"/>
</dbReference>
<proteinExistence type="predicted"/>
<dbReference type="InterPro" id="IPR006162">
    <property type="entry name" value="Ppantetheine_attach_site"/>
</dbReference>
<dbReference type="InterPro" id="IPR057326">
    <property type="entry name" value="KR_dom"/>
</dbReference>
<dbReference type="Gene3D" id="3.30.559.30">
    <property type="entry name" value="Nonribosomal peptide synthetase, condensation domain"/>
    <property type="match status" value="1"/>
</dbReference>
<keyword evidence="3" id="KW-0597">Phosphoprotein</keyword>
<dbReference type="PROSITE" id="PS50075">
    <property type="entry name" value="CARRIER"/>
    <property type="match status" value="1"/>
</dbReference>
<dbReference type="SUPFAM" id="SSF52777">
    <property type="entry name" value="CoA-dependent acyltransferases"/>
    <property type="match status" value="2"/>
</dbReference>
<dbReference type="GO" id="GO:0003824">
    <property type="term" value="F:catalytic activity"/>
    <property type="evidence" value="ECO:0007669"/>
    <property type="project" value="InterPro"/>
</dbReference>
<dbReference type="InterPro" id="IPR036736">
    <property type="entry name" value="ACP-like_sf"/>
</dbReference>
<dbReference type="InterPro" id="IPR041464">
    <property type="entry name" value="TubC_N"/>
</dbReference>
<evidence type="ECO:0000313" key="6">
    <source>
        <dbReference type="EMBL" id="AOY81088.1"/>
    </source>
</evidence>
<evidence type="ECO:0000256" key="4">
    <source>
        <dbReference type="SAM" id="MobiDB-lite"/>
    </source>
</evidence>
<dbReference type="SUPFAM" id="SSF56801">
    <property type="entry name" value="Acetyl-CoA synthetase-like"/>
    <property type="match status" value="2"/>
</dbReference>
<dbReference type="CDD" id="cd08953">
    <property type="entry name" value="KR_2_SDR_x"/>
    <property type="match status" value="1"/>
</dbReference>
<dbReference type="CDD" id="cd05930">
    <property type="entry name" value="A_NRPS"/>
    <property type="match status" value="1"/>
</dbReference>
<dbReference type="CDD" id="cd19531">
    <property type="entry name" value="LCL_NRPS-like"/>
    <property type="match status" value="1"/>
</dbReference>
<organism evidence="6 7">
    <name type="scientific">Moorena producens (strain JHB)</name>
    <dbReference type="NCBI Taxonomy" id="1454205"/>
    <lineage>
        <taxon>Bacteria</taxon>
        <taxon>Bacillati</taxon>
        <taxon>Cyanobacteriota</taxon>
        <taxon>Cyanophyceae</taxon>
        <taxon>Coleofasciculales</taxon>
        <taxon>Coleofasciculaceae</taxon>
        <taxon>Moorena</taxon>
    </lineage>
</organism>
<feature type="compositionally biased region" description="Polar residues" evidence="4">
    <location>
        <begin position="1066"/>
        <end position="1081"/>
    </location>
</feature>
<dbReference type="InterPro" id="IPR020845">
    <property type="entry name" value="AMP-binding_CS"/>
</dbReference>
<dbReference type="Pfam" id="PF13193">
    <property type="entry name" value="AMP-binding_C"/>
    <property type="match status" value="1"/>
</dbReference>
<evidence type="ECO:0000259" key="5">
    <source>
        <dbReference type="PROSITE" id="PS50075"/>
    </source>
</evidence>
<dbReference type="SUPFAM" id="SSF47336">
    <property type="entry name" value="ACP-like"/>
    <property type="match status" value="1"/>
</dbReference>
<dbReference type="SUPFAM" id="SSF51735">
    <property type="entry name" value="NAD(P)-binding Rossmann-fold domains"/>
    <property type="match status" value="2"/>
</dbReference>
<dbReference type="EMBL" id="CP017708">
    <property type="protein sequence ID" value="AOY81088.1"/>
    <property type="molecule type" value="Genomic_DNA"/>
</dbReference>
<evidence type="ECO:0000256" key="2">
    <source>
        <dbReference type="ARBA" id="ARBA00022450"/>
    </source>
</evidence>
<dbReference type="Gene3D" id="3.30.300.30">
    <property type="match status" value="2"/>
</dbReference>
<dbReference type="Pfam" id="PF00501">
    <property type="entry name" value="AMP-binding"/>
    <property type="match status" value="3"/>
</dbReference>
<dbReference type="SMART" id="SM00823">
    <property type="entry name" value="PKS_PP"/>
    <property type="match status" value="1"/>
</dbReference>
<dbReference type="GO" id="GO:0005829">
    <property type="term" value="C:cytosol"/>
    <property type="evidence" value="ECO:0007669"/>
    <property type="project" value="TreeGrafter"/>
</dbReference>
<dbReference type="PANTHER" id="PTHR45527">
    <property type="entry name" value="NONRIBOSOMAL PEPTIDE SYNTHETASE"/>
    <property type="match status" value="1"/>
</dbReference>
<dbReference type="InterPro" id="IPR036291">
    <property type="entry name" value="NAD(P)-bd_dom_sf"/>
</dbReference>
<dbReference type="InterPro" id="IPR025110">
    <property type="entry name" value="AMP-bd_C"/>
</dbReference>
<accession>A0A1D9G0C4</accession>
<dbReference type="FunFam" id="3.30.559.30:FF:000001">
    <property type="entry name" value="Non-ribosomal peptide synthetase"/>
    <property type="match status" value="1"/>
</dbReference>
<evidence type="ECO:0000256" key="3">
    <source>
        <dbReference type="ARBA" id="ARBA00022553"/>
    </source>
</evidence>
<dbReference type="SMART" id="SM00822">
    <property type="entry name" value="PKS_KR"/>
    <property type="match status" value="1"/>
</dbReference>